<evidence type="ECO:0000313" key="2">
    <source>
        <dbReference type="Proteomes" id="UP000609726"/>
    </source>
</evidence>
<organism evidence="1 2">
    <name type="scientific">Massilia mucilaginosa</name>
    <dbReference type="NCBI Taxonomy" id="2609282"/>
    <lineage>
        <taxon>Bacteria</taxon>
        <taxon>Pseudomonadati</taxon>
        <taxon>Pseudomonadota</taxon>
        <taxon>Betaproteobacteria</taxon>
        <taxon>Burkholderiales</taxon>
        <taxon>Oxalobacteraceae</taxon>
        <taxon>Telluria group</taxon>
        <taxon>Massilia</taxon>
    </lineage>
</organism>
<accession>A0ABX0P4K7</accession>
<comment type="caution">
    <text evidence="1">The sequence shown here is derived from an EMBL/GenBank/DDBJ whole genome shotgun (WGS) entry which is preliminary data.</text>
</comment>
<keyword evidence="2" id="KW-1185">Reference proteome</keyword>
<keyword evidence="1" id="KW-0378">Hydrolase</keyword>
<dbReference type="EMBL" id="WHJH01000214">
    <property type="protein sequence ID" value="NHZ94034.1"/>
    <property type="molecule type" value="Genomic_DNA"/>
</dbReference>
<dbReference type="Gene3D" id="3.40.50.1820">
    <property type="entry name" value="alpha/beta hydrolase"/>
    <property type="match status" value="1"/>
</dbReference>
<dbReference type="InterPro" id="IPR029058">
    <property type="entry name" value="AB_hydrolase_fold"/>
</dbReference>
<reference evidence="1 2" key="1">
    <citation type="submission" date="2019-10" db="EMBL/GenBank/DDBJ databases">
        <title>Taxonomy of Antarctic Massilia spp.: description of Massilia rubra sp. nov., Massilia aquatica sp. nov., Massilia mucilaginosa sp. nov., Massilia frigida sp. nov. isolated from streams, lakes and regoliths.</title>
        <authorList>
            <person name="Holochova P."/>
            <person name="Sedlacek I."/>
            <person name="Kralova S."/>
            <person name="Maslanova I."/>
            <person name="Busse H.-J."/>
            <person name="Stankova E."/>
            <person name="Vrbovska V."/>
            <person name="Kovarovic V."/>
            <person name="Bartak M."/>
            <person name="Svec P."/>
            <person name="Pantucek R."/>
        </authorList>
    </citation>
    <scope>NUCLEOTIDE SEQUENCE [LARGE SCALE GENOMIC DNA]</scope>
    <source>
        <strain evidence="1 2">CCM 8733</strain>
    </source>
</reference>
<protein>
    <submittedName>
        <fullName evidence="1">Alpha/beta hydrolase</fullName>
    </submittedName>
</protein>
<feature type="non-terminal residue" evidence="1">
    <location>
        <position position="1"/>
    </location>
</feature>
<proteinExistence type="predicted"/>
<name>A0ABX0P4K7_9BURK</name>
<dbReference type="GO" id="GO:0016787">
    <property type="term" value="F:hydrolase activity"/>
    <property type="evidence" value="ECO:0007669"/>
    <property type="project" value="UniProtKB-KW"/>
</dbReference>
<gene>
    <name evidence="1" type="ORF">F2P45_34385</name>
</gene>
<dbReference type="Proteomes" id="UP000609726">
    <property type="component" value="Unassembled WGS sequence"/>
</dbReference>
<sequence length="44" mass="4596">AALGFMAERAKSRKTVEIKGASHVVMTSNPAAVARLIEDAAQAK</sequence>
<evidence type="ECO:0000313" key="1">
    <source>
        <dbReference type="EMBL" id="NHZ94034.1"/>
    </source>
</evidence>